<dbReference type="InterPro" id="IPR007730">
    <property type="entry name" value="SPOR-like_dom"/>
</dbReference>
<keyword evidence="3" id="KW-1185">Reference proteome</keyword>
<reference evidence="2 3" key="1">
    <citation type="submission" date="2018-11" db="EMBL/GenBank/DDBJ databases">
        <title>Flavobacterium sp. nov., YIM 102701-2 draft genome.</title>
        <authorList>
            <person name="Li G."/>
            <person name="Jiang Y."/>
        </authorList>
    </citation>
    <scope>NUCLEOTIDE SEQUENCE [LARGE SCALE GENOMIC DNA]</scope>
    <source>
        <strain evidence="2 3">YIM 102701-2</strain>
    </source>
</reference>
<comment type="caution">
    <text evidence="2">The sequence shown here is derived from an EMBL/GenBank/DDBJ whole genome shotgun (WGS) entry which is preliminary data.</text>
</comment>
<proteinExistence type="predicted"/>
<accession>A0A3P3WE08</accession>
<protein>
    <submittedName>
        <fullName evidence="2">SPOR domain-containing protein</fullName>
    </submittedName>
</protein>
<evidence type="ECO:0000313" key="3">
    <source>
        <dbReference type="Proteomes" id="UP000275719"/>
    </source>
</evidence>
<dbReference type="EMBL" id="RQVQ01000001">
    <property type="protein sequence ID" value="RRJ93310.1"/>
    <property type="molecule type" value="Genomic_DNA"/>
</dbReference>
<feature type="domain" description="SPOR" evidence="1">
    <location>
        <begin position="101"/>
        <end position="145"/>
    </location>
</feature>
<evidence type="ECO:0000259" key="1">
    <source>
        <dbReference type="Pfam" id="PF05036"/>
    </source>
</evidence>
<dbReference type="AlphaFoldDB" id="A0A3P3WE08"/>
<gene>
    <name evidence="2" type="ORF">EG240_00655</name>
</gene>
<evidence type="ECO:0000313" key="2">
    <source>
        <dbReference type="EMBL" id="RRJ93310.1"/>
    </source>
</evidence>
<sequence>MKLFIIFKEFVILHQITFIMKNLRKHYFYFIIILTFIGVNKSNGQNSQFELIQDNNFEKLVKEKISVNNSFSIYKNFSIQLFNGNKIDTENKFHEFKNIFPDFVATIIYAEPKYKLIVGNYRNKIDAERNLSKLRKNYPEAFIVRLTK</sequence>
<dbReference type="Proteomes" id="UP000275719">
    <property type="component" value="Unassembled WGS sequence"/>
</dbReference>
<dbReference type="Pfam" id="PF05036">
    <property type="entry name" value="SPOR"/>
    <property type="match status" value="1"/>
</dbReference>
<dbReference type="GO" id="GO:0042834">
    <property type="term" value="F:peptidoglycan binding"/>
    <property type="evidence" value="ECO:0007669"/>
    <property type="project" value="InterPro"/>
</dbReference>
<organism evidence="2 3">
    <name type="scientific">Paenimyroides tangerinum</name>
    <dbReference type="NCBI Taxonomy" id="2488728"/>
    <lineage>
        <taxon>Bacteria</taxon>
        <taxon>Pseudomonadati</taxon>
        <taxon>Bacteroidota</taxon>
        <taxon>Flavobacteriia</taxon>
        <taxon>Flavobacteriales</taxon>
        <taxon>Flavobacteriaceae</taxon>
        <taxon>Paenimyroides</taxon>
    </lineage>
</organism>
<name>A0A3P3WE08_9FLAO</name>